<dbReference type="EMBL" id="OU594951">
    <property type="protein sequence ID" value="CAG9278402.1"/>
    <property type="molecule type" value="Genomic_DNA"/>
</dbReference>
<dbReference type="Proteomes" id="UP000836788">
    <property type="component" value="Chromosome 10"/>
</dbReference>
<dbReference type="InterPro" id="IPR023214">
    <property type="entry name" value="HAD_sf"/>
</dbReference>
<dbReference type="AlphaFoldDB" id="A0A8J9WZI5"/>
<sequence length="294" mass="31817">YDGFILDQFGVMHNGEHGLEGAPECVEALARQGKKLIILSNSSSLAKDTSARLPKLGFDRDAFVGAVTSGEEASHYIQETYAGKKCLFLTWKSPKTPSPVSVLQKYGNVSISDNVEEADFILLHGCEVMRGPGPDGEASETDLGHFMETGNLEIVDKILKPCLDRMIPMVCANPDFIYVKPDGDVASMPGKIAERYEQLGGSVTSFGKPHKEHFEACVRDLGLPKEKVVHVGDSIYHDIAGANATGISSILVVGGVHREELGIEVGSLPERDALEQLFHTHGETPTHVVPLLKL</sequence>
<feature type="non-terminal residue" evidence="1">
    <location>
        <position position="1"/>
    </location>
</feature>
<proteinExistence type="predicted"/>
<dbReference type="InterPro" id="IPR006357">
    <property type="entry name" value="HAD-SF_hydro_IIA"/>
</dbReference>
<dbReference type="Pfam" id="PF13242">
    <property type="entry name" value="Hydrolase_like"/>
    <property type="match status" value="1"/>
</dbReference>
<dbReference type="Pfam" id="PF13344">
    <property type="entry name" value="Hydrolase_6"/>
    <property type="match status" value="1"/>
</dbReference>
<accession>A0A8J9WZI5</accession>
<dbReference type="GO" id="GO:0016791">
    <property type="term" value="F:phosphatase activity"/>
    <property type="evidence" value="ECO:0007669"/>
    <property type="project" value="TreeGrafter"/>
</dbReference>
<dbReference type="PANTHER" id="PTHR19288">
    <property type="entry name" value="4-NITROPHENYLPHOSPHATASE-RELATED"/>
    <property type="match status" value="1"/>
</dbReference>
<evidence type="ECO:0000313" key="1">
    <source>
        <dbReference type="EMBL" id="CAG9278402.1"/>
    </source>
</evidence>
<dbReference type="SUPFAM" id="SSF56784">
    <property type="entry name" value="HAD-like"/>
    <property type="match status" value="1"/>
</dbReference>
<reference evidence="1" key="1">
    <citation type="submission" date="2022-02" db="EMBL/GenBank/DDBJ databases">
        <authorList>
            <person name="Giguere J D."/>
        </authorList>
    </citation>
    <scope>NUCLEOTIDE SEQUENCE</scope>
    <source>
        <strain evidence="1">CCAP 1055/1</strain>
    </source>
</reference>
<protein>
    <submittedName>
        <fullName evidence="1">Uncharacterized protein</fullName>
    </submittedName>
</protein>
<dbReference type="PANTHER" id="PTHR19288:SF90">
    <property type="entry name" value="OS08G0542600 PROTEIN"/>
    <property type="match status" value="1"/>
</dbReference>
<organism evidence="1">
    <name type="scientific">Phaeodactylum tricornutum</name>
    <name type="common">Diatom</name>
    <dbReference type="NCBI Taxonomy" id="2850"/>
    <lineage>
        <taxon>Eukaryota</taxon>
        <taxon>Sar</taxon>
        <taxon>Stramenopiles</taxon>
        <taxon>Ochrophyta</taxon>
        <taxon>Bacillariophyta</taxon>
        <taxon>Bacillariophyceae</taxon>
        <taxon>Bacillariophycidae</taxon>
        <taxon>Naviculales</taxon>
        <taxon>Phaeodactylaceae</taxon>
        <taxon>Phaeodactylum</taxon>
    </lineage>
</organism>
<gene>
    <name evidence="1" type="ORF">PTTT1_LOCUS6807</name>
</gene>
<dbReference type="Gene3D" id="3.40.50.1000">
    <property type="entry name" value="HAD superfamily/HAD-like"/>
    <property type="match status" value="2"/>
</dbReference>
<dbReference type="InterPro" id="IPR036412">
    <property type="entry name" value="HAD-like_sf"/>
</dbReference>
<name>A0A8J9WZI5_PHATR</name>
<dbReference type="GO" id="GO:0009507">
    <property type="term" value="C:chloroplast"/>
    <property type="evidence" value="ECO:0007669"/>
    <property type="project" value="TreeGrafter"/>
</dbReference>